<sequence length="328" mass="33716">MADHRHVGEVEIVHEREDRGGPRRRAEVAVGAQFAHVHADHPEVRDHPLGDGGEPVDRSRNAVQEHDRRGGGFTLVHNQHVNHPSRSIAGLGTPPNRLSDMSTALLYGLGTAVPLLLGVAVGLRWTLPKAVLAAMMAFGAGTMIAAISEELFAPAFHRDGALLAGTALFAGAGVYVVANHLIENKLGPAAIGWALLLGTVLDGVPENLALGVSLSGGGGLVLVVAIAAGNVPEAVSGAVLMREQHGFEAGRTFALWAVTAAVLVAVTVLGNAYADSVSPTAISAVQAFAGGATIAVLADSLIPEAYREGGWWVGMATAAGFFVAFAIG</sequence>
<comment type="caution">
    <text evidence="3">The sequence shown here is derived from an EMBL/GenBank/DDBJ whole genome shotgun (WGS) entry which is preliminary data.</text>
</comment>
<feature type="transmembrane region" description="Helical" evidence="2">
    <location>
        <begin position="253"/>
        <end position="274"/>
    </location>
</feature>
<feature type="compositionally biased region" description="Basic and acidic residues" evidence="1">
    <location>
        <begin position="37"/>
        <end position="58"/>
    </location>
</feature>
<reference evidence="3 4" key="1">
    <citation type="submission" date="2017-12" db="EMBL/GenBank/DDBJ databases">
        <title>Sequencing the genomes of 1000 Actinobacteria strains.</title>
        <authorList>
            <person name="Klenk H.-P."/>
        </authorList>
    </citation>
    <scope>NUCLEOTIDE SEQUENCE [LARGE SCALE GENOMIC DNA]</scope>
    <source>
        <strain evidence="3 4">DSM 44489</strain>
    </source>
</reference>
<feature type="transmembrane region" description="Helical" evidence="2">
    <location>
        <begin position="130"/>
        <end position="148"/>
    </location>
</feature>
<name>A0A2N3VBX0_9NOCA</name>
<feature type="transmembrane region" description="Helical" evidence="2">
    <location>
        <begin position="104"/>
        <end position="123"/>
    </location>
</feature>
<protein>
    <submittedName>
        <fullName evidence="3">ZIP family zinc transporter</fullName>
    </submittedName>
</protein>
<accession>A0A2N3VBX0</accession>
<keyword evidence="2" id="KW-1133">Transmembrane helix</keyword>
<feature type="transmembrane region" description="Helical" evidence="2">
    <location>
        <begin position="160"/>
        <end position="178"/>
    </location>
</feature>
<feature type="transmembrane region" description="Helical" evidence="2">
    <location>
        <begin position="280"/>
        <end position="298"/>
    </location>
</feature>
<proteinExistence type="predicted"/>
<organism evidence="3 4">
    <name type="scientific">Nocardia fluminea</name>
    <dbReference type="NCBI Taxonomy" id="134984"/>
    <lineage>
        <taxon>Bacteria</taxon>
        <taxon>Bacillati</taxon>
        <taxon>Actinomycetota</taxon>
        <taxon>Actinomycetes</taxon>
        <taxon>Mycobacteriales</taxon>
        <taxon>Nocardiaceae</taxon>
        <taxon>Nocardia</taxon>
    </lineage>
</organism>
<dbReference type="EMBL" id="PJMW01000002">
    <property type="protein sequence ID" value="PKV79111.1"/>
    <property type="molecule type" value="Genomic_DNA"/>
</dbReference>
<dbReference type="AlphaFoldDB" id="A0A2N3VBX0"/>
<evidence type="ECO:0000256" key="1">
    <source>
        <dbReference type="SAM" id="MobiDB-lite"/>
    </source>
</evidence>
<keyword evidence="2" id="KW-0472">Membrane</keyword>
<dbReference type="Proteomes" id="UP000233766">
    <property type="component" value="Unassembled WGS sequence"/>
</dbReference>
<gene>
    <name evidence="3" type="ORF">ATK86_3497</name>
</gene>
<feature type="transmembrane region" description="Helical" evidence="2">
    <location>
        <begin position="220"/>
        <end position="241"/>
    </location>
</feature>
<evidence type="ECO:0000313" key="3">
    <source>
        <dbReference type="EMBL" id="PKV79111.1"/>
    </source>
</evidence>
<feature type="region of interest" description="Disordered" evidence="1">
    <location>
        <begin position="35"/>
        <end position="58"/>
    </location>
</feature>
<feature type="region of interest" description="Disordered" evidence="1">
    <location>
        <begin position="1"/>
        <end position="23"/>
    </location>
</feature>
<keyword evidence="2" id="KW-0812">Transmembrane</keyword>
<feature type="transmembrane region" description="Helical" evidence="2">
    <location>
        <begin position="310"/>
        <end position="327"/>
    </location>
</feature>
<evidence type="ECO:0000313" key="4">
    <source>
        <dbReference type="Proteomes" id="UP000233766"/>
    </source>
</evidence>
<evidence type="ECO:0000256" key="2">
    <source>
        <dbReference type="SAM" id="Phobius"/>
    </source>
</evidence>
<keyword evidence="4" id="KW-1185">Reference proteome</keyword>